<dbReference type="AlphaFoldDB" id="G9QPL8"/>
<organism evidence="3 4">
    <name type="scientific">Bacillus smithii 7_3_47FAA</name>
    <dbReference type="NCBI Taxonomy" id="665952"/>
    <lineage>
        <taxon>Bacteria</taxon>
        <taxon>Bacillati</taxon>
        <taxon>Bacillota</taxon>
        <taxon>Bacilli</taxon>
        <taxon>Bacillales</taxon>
        <taxon>Bacillaceae</taxon>
        <taxon>Bacillus</taxon>
    </lineage>
</organism>
<dbReference type="InterPro" id="IPR048110">
    <property type="entry name" value="SA1362/YqhP-like"/>
</dbReference>
<dbReference type="NCBIfam" id="NF041554">
    <property type="entry name" value="SA1362_fam"/>
    <property type="match status" value="1"/>
</dbReference>
<dbReference type="RefSeq" id="WP_003355312.1">
    <property type="nucleotide sequence ID" value="NZ_JH414764.1"/>
</dbReference>
<protein>
    <recommendedName>
        <fullName evidence="5">YqhP</fullName>
    </recommendedName>
</protein>
<evidence type="ECO:0000256" key="1">
    <source>
        <dbReference type="SAM" id="MobiDB-lite"/>
    </source>
</evidence>
<accession>G9QPL8</accession>
<reference evidence="3 4" key="1">
    <citation type="submission" date="2011-09" db="EMBL/GenBank/DDBJ databases">
        <title>The Genome Sequence of Bacillus smithii 7_3_47FAA.</title>
        <authorList>
            <consortium name="The Broad Institute Genome Sequencing Platform"/>
            <person name="Earl A."/>
            <person name="Ward D."/>
            <person name="Feldgarden M."/>
            <person name="Gevers D."/>
            <person name="Daigneault M."/>
            <person name="Strauss J."/>
            <person name="Allen-Vercoe E."/>
            <person name="Young S.K."/>
            <person name="Zeng Q."/>
            <person name="Gargeya S."/>
            <person name="Fitzgerald M."/>
            <person name="Haas B."/>
            <person name="Abouelleil A."/>
            <person name="Alvarado L."/>
            <person name="Arachchi H.M."/>
            <person name="Berlin A."/>
            <person name="Brown A."/>
            <person name="Chapman S.B."/>
            <person name="Chen Z."/>
            <person name="Dunbar C."/>
            <person name="Freedman E."/>
            <person name="Gearin G."/>
            <person name="Goldberg J."/>
            <person name="Griggs A."/>
            <person name="Gujja S."/>
            <person name="Heiman D."/>
            <person name="Howarth C."/>
            <person name="Larson L."/>
            <person name="Lui A."/>
            <person name="MacDonald P.J.P."/>
            <person name="Montmayeur A."/>
            <person name="Murphy C."/>
            <person name="Neiman D."/>
            <person name="Pearson M."/>
            <person name="Priest M."/>
            <person name="Roberts A."/>
            <person name="Saif S."/>
            <person name="Shea T."/>
            <person name="Shenoy N."/>
            <person name="Sisk P."/>
            <person name="Stolte C."/>
            <person name="Sykes S."/>
            <person name="Wortman J."/>
            <person name="Nusbaum C."/>
            <person name="Birren B."/>
        </authorList>
    </citation>
    <scope>NUCLEOTIDE SEQUENCE [LARGE SCALE GENOMIC DNA]</scope>
    <source>
        <strain evidence="3 4">7_3_47FAA</strain>
    </source>
</reference>
<feature type="region of interest" description="Disordered" evidence="1">
    <location>
        <begin position="67"/>
        <end position="112"/>
    </location>
</feature>
<keyword evidence="2" id="KW-0472">Membrane</keyword>
<evidence type="ECO:0000313" key="4">
    <source>
        <dbReference type="Proteomes" id="UP000011747"/>
    </source>
</evidence>
<proteinExistence type="predicted"/>
<evidence type="ECO:0000256" key="2">
    <source>
        <dbReference type="SAM" id="Phobius"/>
    </source>
</evidence>
<evidence type="ECO:0000313" key="3">
    <source>
        <dbReference type="EMBL" id="EHL73659.1"/>
    </source>
</evidence>
<keyword evidence="2" id="KW-1133">Transmembrane helix</keyword>
<comment type="caution">
    <text evidence="3">The sequence shown here is derived from an EMBL/GenBank/DDBJ whole genome shotgun (WGS) entry which is preliminary data.</text>
</comment>
<dbReference type="PATRIC" id="fig|665952.3.peg.3119"/>
<name>G9QPL8_9BACI</name>
<feature type="transmembrane region" description="Helical" evidence="2">
    <location>
        <begin position="7"/>
        <end position="24"/>
    </location>
</feature>
<dbReference type="HOGENOM" id="CLU_148482_0_0_9"/>
<gene>
    <name evidence="3" type="ORF">HMPREF1015_00235</name>
</gene>
<feature type="transmembrane region" description="Helical" evidence="2">
    <location>
        <begin position="30"/>
        <end position="48"/>
    </location>
</feature>
<keyword evidence="2" id="KW-0812">Transmembrane</keyword>
<dbReference type="Proteomes" id="UP000011747">
    <property type="component" value="Unassembled WGS sequence"/>
</dbReference>
<dbReference type="EMBL" id="ACWF01000156">
    <property type="protein sequence ID" value="EHL73659.1"/>
    <property type="molecule type" value="Genomic_DNA"/>
</dbReference>
<evidence type="ECO:0008006" key="5">
    <source>
        <dbReference type="Google" id="ProtNLM"/>
    </source>
</evidence>
<keyword evidence="4" id="KW-1185">Reference proteome</keyword>
<feature type="compositionally biased region" description="Basic residues" evidence="1">
    <location>
        <begin position="67"/>
        <end position="91"/>
    </location>
</feature>
<sequence length="112" mass="12875">MKIRTFVFFLITGLAAIGLLSFFAGSPNALGKRILFLIFVASILYIVYRMGIKKPVRKDQQAFLRAAKKSKKRIRKRQSSRLSTQKRKPISRRNDVHLTVIEGKKGKKKKRA</sequence>